<proteinExistence type="predicted"/>
<sequence>MEMKKAGSKASGFFLNSLVGRE</sequence>
<organism evidence="1">
    <name type="scientific">Cupriavidus necator</name>
    <name type="common">Alcaligenes eutrophus</name>
    <name type="synonym">Ralstonia eutropha</name>
    <dbReference type="NCBI Taxonomy" id="106590"/>
    <lineage>
        <taxon>Bacteria</taxon>
        <taxon>Pseudomonadati</taxon>
        <taxon>Pseudomonadota</taxon>
        <taxon>Betaproteobacteria</taxon>
        <taxon>Burkholderiales</taxon>
        <taxon>Burkholderiaceae</taxon>
        <taxon>Cupriavidus</taxon>
    </lineage>
</organism>
<protein>
    <submittedName>
        <fullName evidence="1">Uncharacterized protein</fullName>
    </submittedName>
</protein>
<accession>A0A1K0J250</accession>
<dbReference type="EMBL" id="FMSH01000494">
    <property type="protein sequence ID" value="SCU97258.1"/>
    <property type="molecule type" value="Genomic_DNA"/>
</dbReference>
<evidence type="ECO:0000313" key="1">
    <source>
        <dbReference type="EMBL" id="SCU97258.1"/>
    </source>
</evidence>
<name>A0A1K0J250_CUPNE</name>
<dbReference type="AlphaFoldDB" id="A0A1K0J250"/>
<reference evidence="1" key="1">
    <citation type="submission" date="2016-09" db="EMBL/GenBank/DDBJ databases">
        <authorList>
            <person name="Capua I."/>
            <person name="De Benedictis P."/>
            <person name="Joannis T."/>
            <person name="Lombin L.H."/>
            <person name="Cattoli G."/>
        </authorList>
    </citation>
    <scope>NUCLEOTIDE SEQUENCE</scope>
    <source>
        <strain evidence="1">B9</strain>
    </source>
</reference>
<gene>
    <name evidence="1" type="ORF">CNECB9_5430014</name>
</gene>